<dbReference type="GO" id="GO:0070973">
    <property type="term" value="P:protein localization to endoplasmic reticulum exit site"/>
    <property type="evidence" value="ECO:0007669"/>
    <property type="project" value="TreeGrafter"/>
</dbReference>
<feature type="compositionally biased region" description="Low complexity" evidence="11">
    <location>
        <begin position="936"/>
        <end position="947"/>
    </location>
</feature>
<comment type="subcellular location">
    <subcellularLocation>
        <location evidence="1">Endoplasmic reticulum membrane</location>
        <topology evidence="1">Peripheral membrane protein</topology>
        <orientation evidence="1">Cytoplasmic side</orientation>
    </subcellularLocation>
</comment>
<evidence type="ECO:0000256" key="9">
    <source>
        <dbReference type="ARBA" id="ARBA00024687"/>
    </source>
</evidence>
<feature type="region of interest" description="Disordered" evidence="11">
    <location>
        <begin position="907"/>
        <end position="1302"/>
    </location>
</feature>
<dbReference type="InterPro" id="IPR024298">
    <property type="entry name" value="Sec16_Sec23-bd"/>
</dbReference>
<dbReference type="GO" id="GO:0006914">
    <property type="term" value="P:autophagy"/>
    <property type="evidence" value="ECO:0007669"/>
    <property type="project" value="UniProtKB-KW"/>
</dbReference>
<feature type="compositionally biased region" description="Acidic residues" evidence="11">
    <location>
        <begin position="208"/>
        <end position="220"/>
    </location>
</feature>
<feature type="compositionally biased region" description="Polar residues" evidence="11">
    <location>
        <begin position="1032"/>
        <end position="1041"/>
    </location>
</feature>
<evidence type="ECO:0000256" key="7">
    <source>
        <dbReference type="ARBA" id="ARBA00023006"/>
    </source>
</evidence>
<evidence type="ECO:0000313" key="15">
    <source>
        <dbReference type="Proteomes" id="UP001217918"/>
    </source>
</evidence>
<protein>
    <recommendedName>
        <fullName evidence="10">Protein transport protein sec16</fullName>
    </recommendedName>
</protein>
<evidence type="ECO:0000259" key="13">
    <source>
        <dbReference type="Pfam" id="PF12932"/>
    </source>
</evidence>
<evidence type="ECO:0000256" key="10">
    <source>
        <dbReference type="RuleBase" id="RU364101"/>
    </source>
</evidence>
<keyword evidence="15" id="KW-1185">Reference proteome</keyword>
<keyword evidence="8 10" id="KW-0472">Membrane</keyword>
<feature type="compositionally biased region" description="Pro residues" evidence="11">
    <location>
        <begin position="1191"/>
        <end position="1202"/>
    </location>
</feature>
<feature type="compositionally biased region" description="Low complexity" evidence="11">
    <location>
        <begin position="1179"/>
        <end position="1190"/>
    </location>
</feature>
<keyword evidence="6 10" id="KW-0653">Protein transport</keyword>
<feature type="compositionally biased region" description="Basic and acidic residues" evidence="11">
    <location>
        <begin position="1072"/>
        <end position="1098"/>
    </location>
</feature>
<dbReference type="GO" id="GO:0007030">
    <property type="term" value="P:Golgi organization"/>
    <property type="evidence" value="ECO:0007669"/>
    <property type="project" value="TreeGrafter"/>
</dbReference>
<dbReference type="GO" id="GO:0070971">
    <property type="term" value="C:endoplasmic reticulum exit site"/>
    <property type="evidence" value="ECO:0007669"/>
    <property type="project" value="UniProtKB-ARBA"/>
</dbReference>
<feature type="compositionally biased region" description="Basic and acidic residues" evidence="11">
    <location>
        <begin position="38"/>
        <end position="69"/>
    </location>
</feature>
<feature type="compositionally biased region" description="Basic residues" evidence="11">
    <location>
        <begin position="1284"/>
        <end position="1293"/>
    </location>
</feature>
<dbReference type="GO" id="GO:0005789">
    <property type="term" value="C:endoplasmic reticulum membrane"/>
    <property type="evidence" value="ECO:0007669"/>
    <property type="project" value="UniProtKB-SubCell"/>
</dbReference>
<evidence type="ECO:0000256" key="1">
    <source>
        <dbReference type="ARBA" id="ARBA00004397"/>
    </source>
</evidence>
<evidence type="ECO:0000256" key="3">
    <source>
        <dbReference type="ARBA" id="ARBA00022448"/>
    </source>
</evidence>
<keyword evidence="7 10" id="KW-0072">Autophagy</keyword>
<evidence type="ECO:0000256" key="2">
    <source>
        <dbReference type="ARBA" id="ARBA00005927"/>
    </source>
</evidence>
<feature type="domain" description="Sec16 central conserved" evidence="13">
    <location>
        <begin position="393"/>
        <end position="496"/>
    </location>
</feature>
<name>A0AAD9I3J1_9PEZI</name>
<comment type="similarity">
    <text evidence="2 10">Belongs to the SEC16 family.</text>
</comment>
<evidence type="ECO:0000256" key="4">
    <source>
        <dbReference type="ARBA" id="ARBA00022824"/>
    </source>
</evidence>
<sequence length="1302" mass="137923">MDAPHASWHPALMPNTMADVVLHEPTTHTATPSDAIPDEYRDTWEAAPAREEDDREGRGQAQVHEHDGWFPDYGTGNAARQGSKPPSASQQHKSSMSFARTVSHDVNWTDDEDPESNVAHTESGEGDDDDFFRQLCPADQTAPVPEAAPAHSDKIAVSAGADELDAEAGIEDLDAKWKELLADDDTECFLLDESADEKKEMDPAAFFGDDDEGFLEDDEAPVPAPVQPAVGATQATTAQDEFGLANGRAKRPPVAYSSYPNPASVPPPAAALAYAAAPPARPQPSKEHSFVTAKGGYQSPYDLPMEVVKPKKRGSSLNKLQRATAAPSAPPSVGMPPRSKDKFFEDLPMTAKLRPGLRHGSKSLSSPAANAPFGPPQSASSTTDAASLVAPEREVPRYGGLDQAVPMAVRSPGDVKIKTVKDVTPLAERLSKFPGPLKGKAKKKETVAWLTSGIEGLEQGLSASLSSHAHTSHDAKREAERLLLWKILRVLVEHDGLLEGNPDVERAVRAVLSPSAAGGATSPAYTIGASLSSTSPPLTVAQPVQADTVDSAAMEQIRQHLSNGEREKAVWAAADKRLWGHAMLIANTWSPALYRQVAQEFVKKEVNLPGRNSESLAALYEVLSGNHEDSVDELVPVHARAGLQLVAKDSPSGVSTDGMAGLDKWRETLGLILSNRSPEDARAINSLGCLLAGYGRAEAAHICFIFSRSRTVFGGLDDPQSHLVLVGSDHKRQSEQFAKEIEPLLLSEVYEYGLGLASSSSIAVACPHLAPYKFQHALALAEYGYRDKALQYCDAIANAITAQTKRSPYHHYVLEAAVDDLTKRLKLAPKEDSGSWISKPSMTKVSDSVWNRFTQFVAGDEDEHAGQRSPKDGGIESGPFARVAGGTPTISRSPSVANLEGLGAANAGVPGHPSGPAALAHGSSAFGPPPQPATQASSRYAPSAARPTGANPYEPGPAYTKPNRSSSEMARPWQEMHPNAYPAAQPPSYGYEPPALTPYEPSSREKPVETANGSTFEPPSFPSYGYEPPSYQPDSEPTQTDDSGEECGTKPKKKGIMYDDDDGISAPNPATKNKEERDRENAEMFRKIAEEEAKRDAATKTTKKGWGFGTWFAGGSKKEAAAPADKASSTSSPIKPIRAKLGEANSFVYDPNLKRWVNKNASAEDGSAAAKSTPPPPRTSSSSSASLAAAPPRPAAATPPPTSSSRVPSPMGPPPSSRVATPASDGGGPPAWAAGGLVAGRPPSMMRSASAMSAASSRPPSRATPSLSATSSIDDLLAAGPKRPGAKKSRKSGRYVDVMAKP</sequence>
<keyword evidence="4 10" id="KW-0256">Endoplasmic reticulum</keyword>
<feature type="domain" description="Sec16 Sec23-binding" evidence="12">
    <location>
        <begin position="557"/>
        <end position="860"/>
    </location>
</feature>
<dbReference type="PANTHER" id="PTHR13402:SF6">
    <property type="entry name" value="SECRETORY 16, ISOFORM I"/>
    <property type="match status" value="1"/>
</dbReference>
<proteinExistence type="inferred from homology"/>
<feature type="region of interest" description="Disordered" evidence="11">
    <location>
        <begin position="859"/>
        <end position="895"/>
    </location>
</feature>
<comment type="function">
    <text evidence="9 10">Involved in the initiation of assembly of the COPII coat required for the formation of transport vesicles from the endoplasmic reticulum (ER) and the selection of cargo molecules. Also involved in autophagy.</text>
</comment>
<evidence type="ECO:0000256" key="5">
    <source>
        <dbReference type="ARBA" id="ARBA00022892"/>
    </source>
</evidence>
<dbReference type="PANTHER" id="PTHR13402">
    <property type="entry name" value="RGPR-RELATED"/>
    <property type="match status" value="1"/>
</dbReference>
<keyword evidence="3 10" id="KW-0813">Transport</keyword>
<feature type="compositionally biased region" description="Basic and acidic residues" evidence="11">
    <location>
        <begin position="864"/>
        <end position="874"/>
    </location>
</feature>
<evidence type="ECO:0000259" key="12">
    <source>
        <dbReference type="Pfam" id="PF12931"/>
    </source>
</evidence>
<evidence type="ECO:0000313" key="14">
    <source>
        <dbReference type="EMBL" id="KAK2069622.1"/>
    </source>
</evidence>
<evidence type="ECO:0000256" key="8">
    <source>
        <dbReference type="ARBA" id="ARBA00023136"/>
    </source>
</evidence>
<accession>A0AAD9I3J1</accession>
<evidence type="ECO:0000256" key="6">
    <source>
        <dbReference type="ARBA" id="ARBA00022927"/>
    </source>
</evidence>
<dbReference type="EMBL" id="JAQQPM010000003">
    <property type="protein sequence ID" value="KAK2069622.1"/>
    <property type="molecule type" value="Genomic_DNA"/>
</dbReference>
<dbReference type="Pfam" id="PF12931">
    <property type="entry name" value="TPR_Sec16"/>
    <property type="match status" value="1"/>
</dbReference>
<feature type="compositionally biased region" description="Polar residues" evidence="11">
    <location>
        <begin position="78"/>
        <end position="106"/>
    </location>
</feature>
<organism evidence="14 15">
    <name type="scientific">Phyllachora maydis</name>
    <dbReference type="NCBI Taxonomy" id="1825666"/>
    <lineage>
        <taxon>Eukaryota</taxon>
        <taxon>Fungi</taxon>
        <taxon>Dikarya</taxon>
        <taxon>Ascomycota</taxon>
        <taxon>Pezizomycotina</taxon>
        <taxon>Sordariomycetes</taxon>
        <taxon>Sordariomycetidae</taxon>
        <taxon>Phyllachorales</taxon>
        <taxon>Phyllachoraceae</taxon>
        <taxon>Phyllachora</taxon>
    </lineage>
</organism>
<comment type="caution">
    <text evidence="14">The sequence shown here is derived from an EMBL/GenBank/DDBJ whole genome shotgun (WGS) entry which is preliminary data.</text>
</comment>
<feature type="region of interest" description="Disordered" evidence="11">
    <location>
        <begin position="204"/>
        <end position="226"/>
    </location>
</feature>
<dbReference type="CDD" id="cd09233">
    <property type="entry name" value="ACE1-Sec16-like"/>
    <property type="match status" value="1"/>
</dbReference>
<dbReference type="GO" id="GO:0015031">
    <property type="term" value="P:protein transport"/>
    <property type="evidence" value="ECO:0007669"/>
    <property type="project" value="UniProtKB-KW"/>
</dbReference>
<feature type="compositionally biased region" description="Low complexity" evidence="11">
    <location>
        <begin position="1230"/>
        <end position="1272"/>
    </location>
</feature>
<dbReference type="Gene3D" id="1.25.40.1030">
    <property type="match status" value="1"/>
</dbReference>
<dbReference type="Proteomes" id="UP001217918">
    <property type="component" value="Unassembled WGS sequence"/>
</dbReference>
<feature type="region of interest" description="Disordered" evidence="11">
    <location>
        <begin position="19"/>
        <end position="130"/>
    </location>
</feature>
<feature type="region of interest" description="Disordered" evidence="11">
    <location>
        <begin position="276"/>
        <end position="342"/>
    </location>
</feature>
<keyword evidence="5 10" id="KW-0931">ER-Golgi transport</keyword>
<feature type="region of interest" description="Disordered" evidence="11">
    <location>
        <begin position="354"/>
        <end position="389"/>
    </location>
</feature>
<dbReference type="Pfam" id="PF12932">
    <property type="entry name" value="Sec16"/>
    <property type="match status" value="1"/>
</dbReference>
<evidence type="ECO:0000256" key="11">
    <source>
        <dbReference type="SAM" id="MobiDB-lite"/>
    </source>
</evidence>
<dbReference type="FunFam" id="1.25.40.1030:FF:000008">
    <property type="entry name" value="Protein transport protein sec16"/>
    <property type="match status" value="1"/>
</dbReference>
<dbReference type="GO" id="GO:0012507">
    <property type="term" value="C:ER to Golgi transport vesicle membrane"/>
    <property type="evidence" value="ECO:0007669"/>
    <property type="project" value="TreeGrafter"/>
</dbReference>
<dbReference type="InterPro" id="IPR024340">
    <property type="entry name" value="Sec16_CCD"/>
</dbReference>
<reference evidence="14" key="1">
    <citation type="journal article" date="2023" name="Mol. Plant Microbe Interact.">
        <title>Elucidating the Obligate Nature and Biological Capacity of an Invasive Fungal Corn Pathogen.</title>
        <authorList>
            <person name="MacCready J.S."/>
            <person name="Roggenkamp E.M."/>
            <person name="Gdanetz K."/>
            <person name="Chilvers M.I."/>
        </authorList>
    </citation>
    <scope>NUCLEOTIDE SEQUENCE</scope>
    <source>
        <strain evidence="14">PM02</strain>
    </source>
</reference>
<dbReference type="GO" id="GO:0016192">
    <property type="term" value="P:vesicle-mediated transport"/>
    <property type="evidence" value="ECO:0007669"/>
    <property type="project" value="UniProtKB-KW"/>
</dbReference>
<gene>
    <name evidence="14" type="ORF">P8C59_004181</name>
</gene>